<feature type="region of interest" description="Disordered" evidence="1">
    <location>
        <begin position="62"/>
        <end position="83"/>
    </location>
</feature>
<evidence type="ECO:0000313" key="2">
    <source>
        <dbReference type="EMBL" id="KAK1134825.1"/>
    </source>
</evidence>
<protein>
    <submittedName>
        <fullName evidence="2">Uncharacterized protein</fullName>
    </submittedName>
</protein>
<dbReference type="AlphaFoldDB" id="A0AA40GCJ3"/>
<name>A0AA40GCJ3_9HYME</name>
<evidence type="ECO:0000256" key="1">
    <source>
        <dbReference type="SAM" id="MobiDB-lite"/>
    </source>
</evidence>
<sequence>MDRVSYTGSYQLPSGRRLIKDWGNEARRCSFRDNDYLRRKILEKKNQYCQYARYGVPKRQRYVNNSSRKEGETSLDGLGGEPAGKTAGRGSVWMYAGTNRYAFIDEEKVRVARAARFYRFRASACSRAAANCSLMQASERVAFLRCRGKLTAVLHGRKKQNMRDLCRPPDFSSRFVWNTVLVLRKLSSKASLPSF</sequence>
<gene>
    <name evidence="2" type="ORF">K0M31_007596</name>
</gene>
<dbReference type="Proteomes" id="UP001177670">
    <property type="component" value="Unassembled WGS sequence"/>
</dbReference>
<evidence type="ECO:0000313" key="3">
    <source>
        <dbReference type="Proteomes" id="UP001177670"/>
    </source>
</evidence>
<reference evidence="2" key="1">
    <citation type="submission" date="2021-10" db="EMBL/GenBank/DDBJ databases">
        <title>Melipona bicolor Genome sequencing and assembly.</title>
        <authorList>
            <person name="Araujo N.S."/>
            <person name="Arias M.C."/>
        </authorList>
    </citation>
    <scope>NUCLEOTIDE SEQUENCE</scope>
    <source>
        <strain evidence="2">USP_2M_L1-L4_2017</strain>
        <tissue evidence="2">Whole body</tissue>
    </source>
</reference>
<organism evidence="2 3">
    <name type="scientific">Melipona bicolor</name>
    <dbReference type="NCBI Taxonomy" id="60889"/>
    <lineage>
        <taxon>Eukaryota</taxon>
        <taxon>Metazoa</taxon>
        <taxon>Ecdysozoa</taxon>
        <taxon>Arthropoda</taxon>
        <taxon>Hexapoda</taxon>
        <taxon>Insecta</taxon>
        <taxon>Pterygota</taxon>
        <taxon>Neoptera</taxon>
        <taxon>Endopterygota</taxon>
        <taxon>Hymenoptera</taxon>
        <taxon>Apocrita</taxon>
        <taxon>Aculeata</taxon>
        <taxon>Apoidea</taxon>
        <taxon>Anthophila</taxon>
        <taxon>Apidae</taxon>
        <taxon>Melipona</taxon>
    </lineage>
</organism>
<keyword evidence="3" id="KW-1185">Reference proteome</keyword>
<proteinExistence type="predicted"/>
<accession>A0AA40GCJ3</accession>
<comment type="caution">
    <text evidence="2">The sequence shown here is derived from an EMBL/GenBank/DDBJ whole genome shotgun (WGS) entry which is preliminary data.</text>
</comment>
<dbReference type="EMBL" id="JAHYIQ010000002">
    <property type="protein sequence ID" value="KAK1134825.1"/>
    <property type="molecule type" value="Genomic_DNA"/>
</dbReference>